<dbReference type="Proteomes" id="UP000286038">
    <property type="component" value="Unassembled WGS sequence"/>
</dbReference>
<reference evidence="8 9" key="1">
    <citation type="submission" date="2018-08" db="EMBL/GenBank/DDBJ databases">
        <title>A genome reference for cultivated species of the human gut microbiota.</title>
        <authorList>
            <person name="Zou Y."/>
            <person name="Xue W."/>
            <person name="Luo G."/>
        </authorList>
    </citation>
    <scope>NUCLEOTIDE SEQUENCE [LARGE SCALE GENOMIC DNA]</scope>
    <source>
        <strain evidence="8 9">AF34-33</strain>
    </source>
</reference>
<dbReference type="AlphaFoldDB" id="A0A415QGU5"/>
<evidence type="ECO:0000313" key="9">
    <source>
        <dbReference type="Proteomes" id="UP000286038"/>
    </source>
</evidence>
<feature type="domain" description="SusD-like N-terminal" evidence="7">
    <location>
        <begin position="20"/>
        <end position="218"/>
    </location>
</feature>
<dbReference type="InterPro" id="IPR012944">
    <property type="entry name" value="SusD_RagB_dom"/>
</dbReference>
<dbReference type="Pfam" id="PF14322">
    <property type="entry name" value="SusD-like_3"/>
    <property type="match status" value="1"/>
</dbReference>
<feature type="domain" description="RagB/SusD" evidence="6">
    <location>
        <begin position="250"/>
        <end position="509"/>
    </location>
</feature>
<evidence type="ECO:0000313" key="8">
    <source>
        <dbReference type="EMBL" id="RHM42253.1"/>
    </source>
</evidence>
<evidence type="ECO:0000256" key="5">
    <source>
        <dbReference type="ARBA" id="ARBA00023237"/>
    </source>
</evidence>
<comment type="similarity">
    <text evidence="2">Belongs to the SusD family.</text>
</comment>
<dbReference type="InterPro" id="IPR011990">
    <property type="entry name" value="TPR-like_helical_dom_sf"/>
</dbReference>
<comment type="caution">
    <text evidence="8">The sequence shown here is derived from an EMBL/GenBank/DDBJ whole genome shotgun (WGS) entry which is preliminary data.</text>
</comment>
<gene>
    <name evidence="8" type="ORF">DWZ68_11320</name>
</gene>
<name>A0A415QGU5_9BACT</name>
<accession>A0A415QGU5</accession>
<dbReference type="SUPFAM" id="SSF48452">
    <property type="entry name" value="TPR-like"/>
    <property type="match status" value="1"/>
</dbReference>
<evidence type="ECO:0000259" key="7">
    <source>
        <dbReference type="Pfam" id="PF14322"/>
    </source>
</evidence>
<dbReference type="PROSITE" id="PS51257">
    <property type="entry name" value="PROKAR_LIPOPROTEIN"/>
    <property type="match status" value="1"/>
</dbReference>
<protein>
    <submittedName>
        <fullName evidence="8">RagB/SusD family nutrient uptake outer membrane protein</fullName>
    </submittedName>
</protein>
<keyword evidence="3" id="KW-0732">Signal</keyword>
<proteinExistence type="inferred from homology"/>
<evidence type="ECO:0000256" key="2">
    <source>
        <dbReference type="ARBA" id="ARBA00006275"/>
    </source>
</evidence>
<dbReference type="RefSeq" id="WP_118450243.1">
    <property type="nucleotide sequence ID" value="NZ_CABJDM010000013.1"/>
</dbReference>
<organism evidence="8 9">
    <name type="scientific">Butyricimonas virosa</name>
    <dbReference type="NCBI Taxonomy" id="544645"/>
    <lineage>
        <taxon>Bacteria</taxon>
        <taxon>Pseudomonadati</taxon>
        <taxon>Bacteroidota</taxon>
        <taxon>Bacteroidia</taxon>
        <taxon>Bacteroidales</taxon>
        <taxon>Odoribacteraceae</taxon>
        <taxon>Butyricimonas</taxon>
    </lineage>
</organism>
<comment type="subcellular location">
    <subcellularLocation>
        <location evidence="1">Cell outer membrane</location>
    </subcellularLocation>
</comment>
<sequence length="550" mass="62795">MRNIICILLIGLFSSCNSLLDVEPETMVSFDNFYKSEQDLEVSLYQLQSFIHDRLLTHNVQEEAGMIMELNSNRDYLWEASSMLGTSGVGSITTDWTQHYFVVYQSNAVLDNIYKAEKRVTPERINYYKAQAYFGRAIGYFFLARRWGEVPVTRNSSSSEAYGKKPYLEVLDSIIVDATRAYDGLPVYGQIVDRQGAVIQSKQFGSKGAACALLAHVYAWKGSMIDLMELNGDSRACYDKAIEYASYLINGDVGNYQLTSGAEELCQLFSDVNKNNPESIWEFTLDMSAKYILTPYLVGRSLIGYPVDPQVSEGSQQYMSSKIALSTVKQLYDTLDTRLSSYFYDYEKYSLDVIKVKEEWTAGMTDPVAIKDTIAVRVKYVRDSITKITGGYVYPYKWREAILETNPNIPWITKLAAVSTNYSYWRLSDIYLLRAECYAKIGGNGLAEADLNQIRSRRNVKSYPQSKGDEKGLKYAIFHERERELLMEGHRFYDVARNGLEYINTYLPSAFQTLTLADVKNGGIFYAIIDKAFEQNNLLVQNTYWSQFKN</sequence>
<dbReference type="Pfam" id="PF07980">
    <property type="entry name" value="SusD_RagB"/>
    <property type="match status" value="1"/>
</dbReference>
<dbReference type="Gene3D" id="1.25.40.390">
    <property type="match status" value="1"/>
</dbReference>
<evidence type="ECO:0000256" key="1">
    <source>
        <dbReference type="ARBA" id="ARBA00004442"/>
    </source>
</evidence>
<dbReference type="EMBL" id="QRPV01000013">
    <property type="protein sequence ID" value="RHM42253.1"/>
    <property type="molecule type" value="Genomic_DNA"/>
</dbReference>
<evidence type="ECO:0000256" key="4">
    <source>
        <dbReference type="ARBA" id="ARBA00023136"/>
    </source>
</evidence>
<dbReference type="GO" id="GO:0009279">
    <property type="term" value="C:cell outer membrane"/>
    <property type="evidence" value="ECO:0007669"/>
    <property type="project" value="UniProtKB-SubCell"/>
</dbReference>
<keyword evidence="5" id="KW-0998">Cell outer membrane</keyword>
<dbReference type="InterPro" id="IPR033985">
    <property type="entry name" value="SusD-like_N"/>
</dbReference>
<keyword evidence="4" id="KW-0472">Membrane</keyword>
<evidence type="ECO:0000256" key="3">
    <source>
        <dbReference type="ARBA" id="ARBA00022729"/>
    </source>
</evidence>
<evidence type="ECO:0000259" key="6">
    <source>
        <dbReference type="Pfam" id="PF07980"/>
    </source>
</evidence>